<dbReference type="EMBL" id="JADKGY010000031">
    <property type="protein sequence ID" value="MBK9984829.1"/>
    <property type="molecule type" value="Genomic_DNA"/>
</dbReference>
<reference evidence="1 2" key="1">
    <citation type="submission" date="2020-10" db="EMBL/GenBank/DDBJ databases">
        <title>Connecting structure to function with the recovery of over 1000 high-quality activated sludge metagenome-assembled genomes encoding full-length rRNA genes using long-read sequencing.</title>
        <authorList>
            <person name="Singleton C.M."/>
            <person name="Petriglieri F."/>
            <person name="Kristensen J.M."/>
            <person name="Kirkegaard R.H."/>
            <person name="Michaelsen T.Y."/>
            <person name="Andersen M.H."/>
            <person name="Karst S.M."/>
            <person name="Dueholm M.S."/>
            <person name="Nielsen P.H."/>
            <person name="Albertsen M."/>
        </authorList>
    </citation>
    <scope>NUCLEOTIDE SEQUENCE [LARGE SCALE GENOMIC DNA]</scope>
    <source>
        <strain evidence="1">Ribe_18-Q3-R11-54_MAXAC.273</strain>
    </source>
</reference>
<dbReference type="AlphaFoldDB" id="A0A9D7T1X3"/>
<proteinExistence type="predicted"/>
<gene>
    <name evidence="1" type="ORF">IPP15_21110</name>
</gene>
<protein>
    <submittedName>
        <fullName evidence="1">Uncharacterized protein</fullName>
    </submittedName>
</protein>
<evidence type="ECO:0000313" key="2">
    <source>
        <dbReference type="Proteomes" id="UP000808337"/>
    </source>
</evidence>
<dbReference type="Proteomes" id="UP000808337">
    <property type="component" value="Unassembled WGS sequence"/>
</dbReference>
<comment type="caution">
    <text evidence="1">The sequence shown here is derived from an EMBL/GenBank/DDBJ whole genome shotgun (WGS) entry which is preliminary data.</text>
</comment>
<name>A0A9D7T1X3_9BACT</name>
<accession>A0A9D7T1X3</accession>
<sequence length="140" mass="15436">MHLSLYHHSKHAPMPTKLITLPADNPAQAQALLTQTLKEDKVLLIVIGSTNIAVNTADRAARFTGAPDEPRWVVRAPQIADVIDILKAIQDPASLVIDWDDTLLIAVSITDVIRDMIDQDGTLPTLVRLQTAWMKAENNQ</sequence>
<organism evidence="1 2">
    <name type="scientific">Candidatus Opimibacter skivensis</name>
    <dbReference type="NCBI Taxonomy" id="2982028"/>
    <lineage>
        <taxon>Bacteria</taxon>
        <taxon>Pseudomonadati</taxon>
        <taxon>Bacteroidota</taxon>
        <taxon>Saprospiria</taxon>
        <taxon>Saprospirales</taxon>
        <taxon>Saprospiraceae</taxon>
        <taxon>Candidatus Opimibacter</taxon>
    </lineage>
</organism>
<evidence type="ECO:0000313" key="1">
    <source>
        <dbReference type="EMBL" id="MBK9984829.1"/>
    </source>
</evidence>